<comment type="caution">
    <text evidence="6">The sequence shown here is derived from an EMBL/GenBank/DDBJ whole genome shotgun (WGS) entry which is preliminary data.</text>
</comment>
<evidence type="ECO:0000256" key="2">
    <source>
        <dbReference type="ARBA" id="ARBA00022723"/>
    </source>
</evidence>
<evidence type="ECO:0000313" key="6">
    <source>
        <dbReference type="EMBL" id="GAA0149711.1"/>
    </source>
</evidence>
<organism evidence="6 7">
    <name type="scientific">Lithospermum erythrorhizon</name>
    <name type="common">Purple gromwell</name>
    <name type="synonym">Lithospermum officinale var. erythrorhizon</name>
    <dbReference type="NCBI Taxonomy" id="34254"/>
    <lineage>
        <taxon>Eukaryota</taxon>
        <taxon>Viridiplantae</taxon>
        <taxon>Streptophyta</taxon>
        <taxon>Embryophyta</taxon>
        <taxon>Tracheophyta</taxon>
        <taxon>Spermatophyta</taxon>
        <taxon>Magnoliopsida</taxon>
        <taxon>eudicotyledons</taxon>
        <taxon>Gunneridae</taxon>
        <taxon>Pentapetalae</taxon>
        <taxon>asterids</taxon>
        <taxon>lamiids</taxon>
        <taxon>Boraginales</taxon>
        <taxon>Boraginaceae</taxon>
        <taxon>Boraginoideae</taxon>
        <taxon>Lithospermeae</taxon>
        <taxon>Lithospermum</taxon>
    </lineage>
</organism>
<dbReference type="Proteomes" id="UP001454036">
    <property type="component" value="Unassembled WGS sequence"/>
</dbReference>
<keyword evidence="6" id="KW-0436">Ligase</keyword>
<sequence length="105" mass="12170">MAENTDRPFYSCKICRAPIATANDLLSKTFKAKTGQAYMFEHAMNIVMGKKEEKQLLTGYFTIANVDCGKCGASMGWYYVRAWDERQKYKEGRYIIEKAKILKEY</sequence>
<name>A0AAV3PFF3_LITER</name>
<dbReference type="PROSITE" id="PS51792">
    <property type="entry name" value="YIPPEE"/>
    <property type="match status" value="1"/>
</dbReference>
<dbReference type="EMBL" id="BAABME010001454">
    <property type="protein sequence ID" value="GAA0149711.1"/>
    <property type="molecule type" value="Genomic_DNA"/>
</dbReference>
<gene>
    <name evidence="6" type="ORF">LIER_08822</name>
</gene>
<dbReference type="GO" id="GO:0016874">
    <property type="term" value="F:ligase activity"/>
    <property type="evidence" value="ECO:0007669"/>
    <property type="project" value="UniProtKB-KW"/>
</dbReference>
<dbReference type="InterPro" id="IPR034751">
    <property type="entry name" value="Yippee"/>
</dbReference>
<dbReference type="InterPro" id="IPR004910">
    <property type="entry name" value="Yippee/Mis18/Cereblon"/>
</dbReference>
<dbReference type="InterPro" id="IPR039058">
    <property type="entry name" value="Yippee_fam"/>
</dbReference>
<dbReference type="AlphaFoldDB" id="A0AAV3PFF3"/>
<dbReference type="Pfam" id="PF03226">
    <property type="entry name" value="Yippee-Mis18"/>
    <property type="match status" value="1"/>
</dbReference>
<dbReference type="GO" id="GO:0046872">
    <property type="term" value="F:metal ion binding"/>
    <property type="evidence" value="ECO:0007669"/>
    <property type="project" value="UniProtKB-KW"/>
</dbReference>
<dbReference type="PANTHER" id="PTHR13848">
    <property type="entry name" value="PROTEIN YIPPEE-LIKE CG15309-RELATED"/>
    <property type="match status" value="1"/>
</dbReference>
<reference evidence="6 7" key="1">
    <citation type="submission" date="2024-01" db="EMBL/GenBank/DDBJ databases">
        <title>The complete chloroplast genome sequence of Lithospermum erythrorhizon: insights into the phylogenetic relationship among Boraginaceae species and the maternal lineages of purple gromwells.</title>
        <authorList>
            <person name="Okada T."/>
            <person name="Watanabe K."/>
        </authorList>
    </citation>
    <scope>NUCLEOTIDE SEQUENCE [LARGE SCALE GENOMIC DNA]</scope>
</reference>
<accession>A0AAV3PFF3</accession>
<keyword evidence="3" id="KW-0862">Zinc</keyword>
<feature type="domain" description="Yippee" evidence="5">
    <location>
        <begin position="8"/>
        <end position="105"/>
    </location>
</feature>
<evidence type="ECO:0000256" key="1">
    <source>
        <dbReference type="ARBA" id="ARBA00005613"/>
    </source>
</evidence>
<keyword evidence="2" id="KW-0479">Metal-binding</keyword>
<proteinExistence type="inferred from homology"/>
<comment type="similarity">
    <text evidence="1 4">Belongs to the yippee family.</text>
</comment>
<evidence type="ECO:0000313" key="7">
    <source>
        <dbReference type="Proteomes" id="UP001454036"/>
    </source>
</evidence>
<keyword evidence="7" id="KW-1185">Reference proteome</keyword>
<evidence type="ECO:0000259" key="5">
    <source>
        <dbReference type="PROSITE" id="PS51792"/>
    </source>
</evidence>
<evidence type="ECO:0000256" key="4">
    <source>
        <dbReference type="RuleBase" id="RU110713"/>
    </source>
</evidence>
<protein>
    <recommendedName>
        <fullName evidence="4">Protein yippee-like</fullName>
    </recommendedName>
</protein>
<evidence type="ECO:0000256" key="3">
    <source>
        <dbReference type="ARBA" id="ARBA00022833"/>
    </source>
</evidence>